<keyword evidence="5 9" id="KW-0548">Nucleotidyltransferase</keyword>
<dbReference type="SUPFAM" id="SSF55821">
    <property type="entry name" value="YrdC/RibB"/>
    <property type="match status" value="1"/>
</dbReference>
<dbReference type="OrthoDB" id="9814580at2"/>
<evidence type="ECO:0000256" key="5">
    <source>
        <dbReference type="ARBA" id="ARBA00022695"/>
    </source>
</evidence>
<evidence type="ECO:0000313" key="12">
    <source>
        <dbReference type="Proteomes" id="UP000053784"/>
    </source>
</evidence>
<dbReference type="InterPro" id="IPR023535">
    <property type="entry name" value="TC-AMP_synthase"/>
</dbReference>
<protein>
    <recommendedName>
        <fullName evidence="9">Threonylcarbamoyl-AMP synthase</fullName>
        <shortName evidence="9">TC-AMP synthase</shortName>
        <ecNumber evidence="9">2.7.7.87</ecNumber>
    </recommendedName>
    <alternativeName>
        <fullName evidence="9">L-threonylcarbamoyladenylate synthase</fullName>
    </alternativeName>
    <alternativeName>
        <fullName evidence="9">t(6)A37 threonylcarbamoyladenosine biosynthesis protein TsaC</fullName>
    </alternativeName>
    <alternativeName>
        <fullName evidence="9">tRNA threonylcarbamoyladenosine biosynthesis protein TsaC</fullName>
    </alternativeName>
</protein>
<dbReference type="PANTHER" id="PTHR17490:SF18">
    <property type="entry name" value="THREONYLCARBAMOYL-AMP SYNTHASE"/>
    <property type="match status" value="1"/>
</dbReference>
<comment type="subcellular location">
    <subcellularLocation>
        <location evidence="1 9">Cytoplasm</location>
    </subcellularLocation>
</comment>
<keyword evidence="12" id="KW-1185">Reference proteome</keyword>
<dbReference type="GO" id="GO:0061710">
    <property type="term" value="F:L-threonylcarbamoyladenylate synthase"/>
    <property type="evidence" value="ECO:0007669"/>
    <property type="project" value="UniProtKB-EC"/>
</dbReference>
<dbReference type="PANTHER" id="PTHR17490">
    <property type="entry name" value="SUA5"/>
    <property type="match status" value="1"/>
</dbReference>
<organism evidence="11 12">
    <name type="scientific">Candidatus Photodesmus blepharonis</name>
    <dbReference type="NCBI Taxonomy" id="1179155"/>
    <lineage>
        <taxon>Bacteria</taxon>
        <taxon>Pseudomonadati</taxon>
        <taxon>Pseudomonadota</taxon>
        <taxon>Gammaproteobacteria</taxon>
        <taxon>Vibrionales</taxon>
        <taxon>Vibrionaceae</taxon>
        <taxon>Candidatus Photodesmus</taxon>
    </lineage>
</organism>
<accession>A0A084CNE1</accession>
<dbReference type="AlphaFoldDB" id="A0A084CNE1"/>
<comment type="function">
    <text evidence="9">Required for the formation of a threonylcarbamoyl group on adenosine at position 37 (t(6)A37) in tRNAs that read codons beginning with adenine. Catalyzes the conversion of L-threonine, HCO(3)(-)/CO(2) and ATP to give threonylcarbamoyl-AMP (TC-AMP) as the acyladenylate intermediate, with the release of diphosphate.</text>
</comment>
<dbReference type="InterPro" id="IPR017945">
    <property type="entry name" value="DHBP_synth_RibB-like_a/b_dom"/>
</dbReference>
<gene>
    <name evidence="11" type="primary">rimN</name>
    <name evidence="9" type="synonym">tsaC</name>
    <name evidence="11" type="ORF">CF67_22002</name>
</gene>
<keyword evidence="6 9" id="KW-0547">Nucleotide-binding</keyword>
<evidence type="ECO:0000256" key="9">
    <source>
        <dbReference type="HAMAP-Rule" id="MF_01852"/>
    </source>
</evidence>
<evidence type="ECO:0000256" key="1">
    <source>
        <dbReference type="ARBA" id="ARBA00004496"/>
    </source>
</evidence>
<reference evidence="11 12" key="1">
    <citation type="submission" date="2014-03" db="EMBL/GenBank/DDBJ databases">
        <title>Selection and divergence in the genomes of co-occurring obligate luminous symbionts with specific hosts.</title>
        <authorList>
            <person name="Hendry T.A."/>
            <person name="de Wet J.R."/>
            <person name="Dunlap P.V."/>
        </authorList>
    </citation>
    <scope>NUCLEOTIDE SEQUENCE [LARGE SCALE GENOMIC DNA]</scope>
    <source>
        <strain evidence="11 12">Ppalp.1</strain>
    </source>
</reference>
<evidence type="ECO:0000256" key="4">
    <source>
        <dbReference type="ARBA" id="ARBA00022694"/>
    </source>
</evidence>
<evidence type="ECO:0000256" key="8">
    <source>
        <dbReference type="ARBA" id="ARBA00048366"/>
    </source>
</evidence>
<dbReference type="FunFam" id="3.90.870.10:FF:000004">
    <property type="entry name" value="Threonylcarbamoyl-AMP synthase"/>
    <property type="match status" value="1"/>
</dbReference>
<dbReference type="GO" id="GO:0002949">
    <property type="term" value="P:tRNA threonylcarbamoyladenosine modification"/>
    <property type="evidence" value="ECO:0007669"/>
    <property type="project" value="UniProtKB-UniRule"/>
</dbReference>
<dbReference type="Proteomes" id="UP000053784">
    <property type="component" value="Unassembled WGS sequence"/>
</dbReference>
<dbReference type="GO" id="GO:0006450">
    <property type="term" value="P:regulation of translational fidelity"/>
    <property type="evidence" value="ECO:0007669"/>
    <property type="project" value="TreeGrafter"/>
</dbReference>
<evidence type="ECO:0000313" key="11">
    <source>
        <dbReference type="EMBL" id="KEY91320.1"/>
    </source>
</evidence>
<keyword evidence="4 9" id="KW-0819">tRNA processing</keyword>
<evidence type="ECO:0000256" key="3">
    <source>
        <dbReference type="ARBA" id="ARBA00022679"/>
    </source>
</evidence>
<dbReference type="Pfam" id="PF01300">
    <property type="entry name" value="Sua5_yciO_yrdC"/>
    <property type="match status" value="1"/>
</dbReference>
<dbReference type="InterPro" id="IPR050156">
    <property type="entry name" value="TC-AMP_synthase_SUA5"/>
</dbReference>
<dbReference type="GO" id="GO:0005524">
    <property type="term" value="F:ATP binding"/>
    <property type="evidence" value="ECO:0007669"/>
    <property type="project" value="UniProtKB-UniRule"/>
</dbReference>
<keyword evidence="3 9" id="KW-0808">Transferase</keyword>
<dbReference type="Gene3D" id="3.90.870.10">
    <property type="entry name" value="DHBP synthase"/>
    <property type="match status" value="1"/>
</dbReference>
<feature type="domain" description="YrdC-like" evidence="10">
    <location>
        <begin position="1"/>
        <end position="185"/>
    </location>
</feature>
<dbReference type="EMBL" id="JGVK01000015">
    <property type="protein sequence ID" value="KEY91320.1"/>
    <property type="molecule type" value="Genomic_DNA"/>
</dbReference>
<dbReference type="EC" id="2.7.7.87" evidence="9"/>
<dbReference type="InterPro" id="IPR006070">
    <property type="entry name" value="Sua5-like_dom"/>
</dbReference>
<comment type="similarity">
    <text evidence="9">Belongs to the SUA5 family. TsaC subfamily.</text>
</comment>
<proteinExistence type="inferred from homology"/>
<evidence type="ECO:0000259" key="10">
    <source>
        <dbReference type="PROSITE" id="PS51163"/>
    </source>
</evidence>
<sequence>MRNFELALMALQKGEIIAYPTEGVFGLGCDPDNFQAIRKLLRLKQRPIEKGLILVAASYQQLLPYINESQLNQEQLKQIYDSWPGPVTWVMPPSILVSTYLSGKFSSIAVRVTDHPVAQIMCYVFGKPLVSTSANLSGESPCTSSSEVKRQFGDKSVTILEGKVGNPGKITTIRDAKTAKILRVC</sequence>
<evidence type="ECO:0000256" key="6">
    <source>
        <dbReference type="ARBA" id="ARBA00022741"/>
    </source>
</evidence>
<dbReference type="STRING" id="1179155.CF67_22002"/>
<dbReference type="GO" id="GO:0000049">
    <property type="term" value="F:tRNA binding"/>
    <property type="evidence" value="ECO:0007669"/>
    <property type="project" value="TreeGrafter"/>
</dbReference>
<name>A0A084CNE1_9GAMM</name>
<comment type="caution">
    <text evidence="11">The sequence shown here is derived from an EMBL/GenBank/DDBJ whole genome shotgun (WGS) entry which is preliminary data.</text>
</comment>
<comment type="catalytic activity">
    <reaction evidence="8 9">
        <text>L-threonine + hydrogencarbonate + ATP = L-threonylcarbamoyladenylate + diphosphate + H2O</text>
        <dbReference type="Rhea" id="RHEA:36407"/>
        <dbReference type="ChEBI" id="CHEBI:15377"/>
        <dbReference type="ChEBI" id="CHEBI:17544"/>
        <dbReference type="ChEBI" id="CHEBI:30616"/>
        <dbReference type="ChEBI" id="CHEBI:33019"/>
        <dbReference type="ChEBI" id="CHEBI:57926"/>
        <dbReference type="ChEBI" id="CHEBI:73682"/>
        <dbReference type="EC" id="2.7.7.87"/>
    </reaction>
</comment>
<dbReference type="eggNOG" id="COG0009">
    <property type="taxonomic scope" value="Bacteria"/>
</dbReference>
<dbReference type="PROSITE" id="PS51163">
    <property type="entry name" value="YRDC"/>
    <property type="match status" value="1"/>
</dbReference>
<dbReference type="RefSeq" id="WP_034413968.1">
    <property type="nucleotide sequence ID" value="NZ_JGVK01000015.1"/>
</dbReference>
<evidence type="ECO:0000256" key="2">
    <source>
        <dbReference type="ARBA" id="ARBA00022490"/>
    </source>
</evidence>
<evidence type="ECO:0000256" key="7">
    <source>
        <dbReference type="ARBA" id="ARBA00022840"/>
    </source>
</evidence>
<dbReference type="GO" id="GO:0005737">
    <property type="term" value="C:cytoplasm"/>
    <property type="evidence" value="ECO:0007669"/>
    <property type="project" value="UniProtKB-SubCell"/>
</dbReference>
<dbReference type="GO" id="GO:0003725">
    <property type="term" value="F:double-stranded RNA binding"/>
    <property type="evidence" value="ECO:0007669"/>
    <property type="project" value="InterPro"/>
</dbReference>
<dbReference type="HAMAP" id="MF_01852">
    <property type="entry name" value="TsaC"/>
    <property type="match status" value="1"/>
</dbReference>
<keyword evidence="7 9" id="KW-0067">ATP-binding</keyword>
<keyword evidence="2 9" id="KW-0963">Cytoplasm</keyword>